<dbReference type="OrthoDB" id="9812769at2"/>
<dbReference type="PANTHER" id="PTHR11693:SF22">
    <property type="entry name" value="ATP SYNTHASE SUBUNIT GAMMA, MITOCHONDRIAL"/>
    <property type="match status" value="1"/>
</dbReference>
<dbReference type="InterPro" id="IPR035968">
    <property type="entry name" value="ATP_synth_F1_ATPase_gsu"/>
</dbReference>
<evidence type="ECO:0000256" key="4">
    <source>
        <dbReference type="ARBA" id="ARBA00022448"/>
    </source>
</evidence>
<gene>
    <name evidence="10 11" type="primary">atpG</name>
    <name evidence="11" type="ORF">GCM10011354_07070</name>
</gene>
<dbReference type="PANTHER" id="PTHR11693">
    <property type="entry name" value="ATP SYNTHASE GAMMA CHAIN"/>
    <property type="match status" value="1"/>
</dbReference>
<dbReference type="GO" id="GO:0005886">
    <property type="term" value="C:plasma membrane"/>
    <property type="evidence" value="ECO:0007669"/>
    <property type="project" value="UniProtKB-SubCell"/>
</dbReference>
<evidence type="ECO:0000256" key="2">
    <source>
        <dbReference type="ARBA" id="ARBA00004170"/>
    </source>
</evidence>
<sequence length="296" mass="32494">MAGSGQIRQLRRRIRSVKSTQKITRAMEMIAASRILKAQRRVQEARPYAEQITEVIKGLALANEVRNHPLLRAPENPVGRVAVLVNTSDRGLAGAYNANVIKAAERTIRQEEAAGNTVELYVVGKKGIGYFSYRGRRAAASWEGVSDEPRLDAAAGIAEGLMNRYATGEVDRVWVVYTDFKSSMTQQPVRMELLPVKTEEFEGGEQIAPEIMFEPSPAELLDALIPRYVDAKVFHSLLESSASEHAARQRAMKSATDNAEEVAGKLSRVMNQARQDQITTEISEIVGGAEALGQAS</sequence>
<dbReference type="Pfam" id="PF00231">
    <property type="entry name" value="ATP-synt"/>
    <property type="match status" value="1"/>
</dbReference>
<comment type="similarity">
    <text evidence="3 10">Belongs to the ATPase gamma chain family.</text>
</comment>
<dbReference type="AlphaFoldDB" id="A0A8J3EWN4"/>
<name>A0A8J3EWN4_9ACTN</name>
<comment type="caution">
    <text evidence="11">The sequence shown here is derived from an EMBL/GenBank/DDBJ whole genome shotgun (WGS) entry which is preliminary data.</text>
</comment>
<keyword evidence="8 10" id="KW-0139">CF(1)</keyword>
<evidence type="ECO:0000256" key="9">
    <source>
        <dbReference type="ARBA" id="ARBA00023310"/>
    </source>
</evidence>
<accession>A0A8J3EWN4</accession>
<protein>
    <recommendedName>
        <fullName evidence="10">ATP synthase gamma chain</fullName>
    </recommendedName>
    <alternativeName>
        <fullName evidence="10">ATP synthase F1 sector gamma subunit</fullName>
    </alternativeName>
    <alternativeName>
        <fullName evidence="10">F-ATPase gamma subunit</fullName>
    </alternativeName>
</protein>
<dbReference type="GO" id="GO:0046933">
    <property type="term" value="F:proton-transporting ATP synthase activity, rotational mechanism"/>
    <property type="evidence" value="ECO:0007669"/>
    <property type="project" value="UniProtKB-UniRule"/>
</dbReference>
<dbReference type="Gene3D" id="3.40.1380.10">
    <property type="match status" value="1"/>
</dbReference>
<keyword evidence="9 10" id="KW-0066">ATP synthesis</keyword>
<dbReference type="PRINTS" id="PR00126">
    <property type="entry name" value="ATPASEGAMMA"/>
</dbReference>
<dbReference type="RefSeq" id="WP_130650805.1">
    <property type="nucleotide sequence ID" value="NZ_BMHA01000002.1"/>
</dbReference>
<comment type="subcellular location">
    <subcellularLocation>
        <location evidence="10">Cell membrane</location>
        <topology evidence="10">Peripheral membrane protein</topology>
    </subcellularLocation>
    <subcellularLocation>
        <location evidence="2">Membrane</location>
        <topology evidence="2">Peripheral membrane protein</topology>
    </subcellularLocation>
</comment>
<evidence type="ECO:0000256" key="5">
    <source>
        <dbReference type="ARBA" id="ARBA00022781"/>
    </source>
</evidence>
<dbReference type="InterPro" id="IPR023632">
    <property type="entry name" value="ATP_synth_F1_gsu_CS"/>
</dbReference>
<evidence type="ECO:0000256" key="1">
    <source>
        <dbReference type="ARBA" id="ARBA00003456"/>
    </source>
</evidence>
<dbReference type="SUPFAM" id="SSF52943">
    <property type="entry name" value="ATP synthase (F1-ATPase), gamma subunit"/>
    <property type="match status" value="1"/>
</dbReference>
<comment type="function">
    <text evidence="1 10">Produces ATP from ADP in the presence of a proton gradient across the membrane. The gamma chain is believed to be important in regulating ATPase activity and the flow of protons through the CF(0) complex.</text>
</comment>
<dbReference type="NCBIfam" id="TIGR01146">
    <property type="entry name" value="ATPsyn_F1gamma"/>
    <property type="match status" value="1"/>
</dbReference>
<dbReference type="Proteomes" id="UP000650511">
    <property type="component" value="Unassembled WGS sequence"/>
</dbReference>
<evidence type="ECO:0000256" key="3">
    <source>
        <dbReference type="ARBA" id="ARBA00007681"/>
    </source>
</evidence>
<keyword evidence="5 10" id="KW-0375">Hydrogen ion transport</keyword>
<dbReference type="GO" id="GO:0045259">
    <property type="term" value="C:proton-transporting ATP synthase complex"/>
    <property type="evidence" value="ECO:0007669"/>
    <property type="project" value="UniProtKB-KW"/>
</dbReference>
<dbReference type="HAMAP" id="MF_00815">
    <property type="entry name" value="ATP_synth_gamma_bact"/>
    <property type="match status" value="1"/>
</dbReference>
<dbReference type="EMBL" id="BMHA01000002">
    <property type="protein sequence ID" value="GGI04041.1"/>
    <property type="molecule type" value="Genomic_DNA"/>
</dbReference>
<evidence type="ECO:0000313" key="12">
    <source>
        <dbReference type="Proteomes" id="UP000650511"/>
    </source>
</evidence>
<evidence type="ECO:0000256" key="8">
    <source>
        <dbReference type="ARBA" id="ARBA00023196"/>
    </source>
</evidence>
<dbReference type="PROSITE" id="PS00153">
    <property type="entry name" value="ATPASE_GAMMA"/>
    <property type="match status" value="1"/>
</dbReference>
<reference evidence="11" key="2">
    <citation type="submission" date="2020-09" db="EMBL/GenBank/DDBJ databases">
        <authorList>
            <person name="Sun Q."/>
            <person name="Zhou Y."/>
        </authorList>
    </citation>
    <scope>NUCLEOTIDE SEQUENCE</scope>
    <source>
        <strain evidence="11">CGMCC 1.14988</strain>
    </source>
</reference>
<keyword evidence="10" id="KW-1003">Cell membrane</keyword>
<dbReference type="NCBIfam" id="NF004145">
    <property type="entry name" value="PRK05621.1-2"/>
    <property type="match status" value="1"/>
</dbReference>
<comment type="subunit">
    <text evidence="10">F-type ATPases have 2 components, CF(1) - the catalytic core - and CF(0) - the membrane proton channel. CF(1) has five subunits: alpha(3), beta(3), gamma(1), delta(1), epsilon(1). CF(0) has three main subunits: a, b and c.</text>
</comment>
<evidence type="ECO:0000256" key="7">
    <source>
        <dbReference type="ARBA" id="ARBA00023136"/>
    </source>
</evidence>
<evidence type="ECO:0000313" key="11">
    <source>
        <dbReference type="EMBL" id="GGI04041.1"/>
    </source>
</evidence>
<proteinExistence type="inferred from homology"/>
<keyword evidence="12" id="KW-1185">Reference proteome</keyword>
<dbReference type="GO" id="GO:0042777">
    <property type="term" value="P:proton motive force-driven plasma membrane ATP synthesis"/>
    <property type="evidence" value="ECO:0007669"/>
    <property type="project" value="UniProtKB-UniRule"/>
</dbReference>
<evidence type="ECO:0000256" key="10">
    <source>
        <dbReference type="HAMAP-Rule" id="MF_00815"/>
    </source>
</evidence>
<dbReference type="InterPro" id="IPR000131">
    <property type="entry name" value="ATP_synth_F1_gsu"/>
</dbReference>
<evidence type="ECO:0000256" key="6">
    <source>
        <dbReference type="ARBA" id="ARBA00023065"/>
    </source>
</evidence>
<dbReference type="Gene3D" id="1.10.287.80">
    <property type="entry name" value="ATP synthase, gamma subunit, helix hairpin domain"/>
    <property type="match status" value="1"/>
</dbReference>
<keyword evidence="6 10" id="KW-0406">Ion transport</keyword>
<reference evidence="11" key="1">
    <citation type="journal article" date="2014" name="Int. J. Syst. Evol. Microbiol.">
        <title>Complete genome sequence of Corynebacterium casei LMG S-19264T (=DSM 44701T), isolated from a smear-ripened cheese.</title>
        <authorList>
            <consortium name="US DOE Joint Genome Institute (JGI-PGF)"/>
            <person name="Walter F."/>
            <person name="Albersmeier A."/>
            <person name="Kalinowski J."/>
            <person name="Ruckert C."/>
        </authorList>
    </citation>
    <scope>NUCLEOTIDE SEQUENCE</scope>
    <source>
        <strain evidence="11">CGMCC 1.14988</strain>
    </source>
</reference>
<dbReference type="CDD" id="cd12151">
    <property type="entry name" value="F1-ATPase_gamma"/>
    <property type="match status" value="1"/>
</dbReference>
<dbReference type="GO" id="GO:0005524">
    <property type="term" value="F:ATP binding"/>
    <property type="evidence" value="ECO:0007669"/>
    <property type="project" value="UniProtKB-UniRule"/>
</dbReference>
<organism evidence="11 12">
    <name type="scientific">Egicoccus halophilus</name>
    <dbReference type="NCBI Taxonomy" id="1670830"/>
    <lineage>
        <taxon>Bacteria</taxon>
        <taxon>Bacillati</taxon>
        <taxon>Actinomycetota</taxon>
        <taxon>Nitriliruptoria</taxon>
        <taxon>Egicoccales</taxon>
        <taxon>Egicoccaceae</taxon>
        <taxon>Egicoccus</taxon>
    </lineage>
</organism>
<keyword evidence="4 10" id="KW-0813">Transport</keyword>
<keyword evidence="7 10" id="KW-0472">Membrane</keyword>